<dbReference type="OrthoDB" id="10387054at2759"/>
<accession>B0D5R4</accession>
<dbReference type="Proteomes" id="UP000001194">
    <property type="component" value="Unassembled WGS sequence"/>
</dbReference>
<feature type="region of interest" description="Disordered" evidence="1">
    <location>
        <begin position="103"/>
        <end position="141"/>
    </location>
</feature>
<feature type="compositionally biased region" description="Acidic residues" evidence="1">
    <location>
        <begin position="68"/>
        <end position="80"/>
    </location>
</feature>
<dbReference type="GeneID" id="6075165"/>
<keyword evidence="3" id="KW-1185">Reference proteome</keyword>
<evidence type="ECO:0000313" key="2">
    <source>
        <dbReference type="EMBL" id="EDR10064.1"/>
    </source>
</evidence>
<reference evidence="2 3" key="1">
    <citation type="journal article" date="2008" name="Nature">
        <title>The genome of Laccaria bicolor provides insights into mycorrhizal symbiosis.</title>
        <authorList>
            <person name="Martin F."/>
            <person name="Aerts A."/>
            <person name="Ahren D."/>
            <person name="Brun A."/>
            <person name="Danchin E.G.J."/>
            <person name="Duchaussoy F."/>
            <person name="Gibon J."/>
            <person name="Kohler A."/>
            <person name="Lindquist E."/>
            <person name="Pereda V."/>
            <person name="Salamov A."/>
            <person name="Shapiro H.J."/>
            <person name="Wuyts J."/>
            <person name="Blaudez D."/>
            <person name="Buee M."/>
            <person name="Brokstein P."/>
            <person name="Canbaeck B."/>
            <person name="Cohen D."/>
            <person name="Courty P.E."/>
            <person name="Coutinho P.M."/>
            <person name="Delaruelle C."/>
            <person name="Detter J.C."/>
            <person name="Deveau A."/>
            <person name="DiFazio S."/>
            <person name="Duplessis S."/>
            <person name="Fraissinet-Tachet L."/>
            <person name="Lucic E."/>
            <person name="Frey-Klett P."/>
            <person name="Fourrey C."/>
            <person name="Feussner I."/>
            <person name="Gay G."/>
            <person name="Grimwood J."/>
            <person name="Hoegger P.J."/>
            <person name="Jain P."/>
            <person name="Kilaru S."/>
            <person name="Labbe J."/>
            <person name="Lin Y.C."/>
            <person name="Legue V."/>
            <person name="Le Tacon F."/>
            <person name="Marmeisse R."/>
            <person name="Melayah D."/>
            <person name="Montanini B."/>
            <person name="Muratet M."/>
            <person name="Nehls U."/>
            <person name="Niculita-Hirzel H."/>
            <person name="Oudot-Le Secq M.P."/>
            <person name="Peter M."/>
            <person name="Quesneville H."/>
            <person name="Rajashekar B."/>
            <person name="Reich M."/>
            <person name="Rouhier N."/>
            <person name="Schmutz J."/>
            <person name="Yin T."/>
            <person name="Chalot M."/>
            <person name="Henrissat B."/>
            <person name="Kuees U."/>
            <person name="Lucas S."/>
            <person name="Van de Peer Y."/>
            <person name="Podila G.K."/>
            <person name="Polle A."/>
            <person name="Pukkila P.J."/>
            <person name="Richardson P.M."/>
            <person name="Rouze P."/>
            <person name="Sanders I.R."/>
            <person name="Stajich J.E."/>
            <person name="Tunlid A."/>
            <person name="Tuskan G."/>
            <person name="Grigoriev I.V."/>
        </authorList>
    </citation>
    <scope>NUCLEOTIDE SEQUENCE [LARGE SCALE GENOMIC DNA]</scope>
    <source>
        <strain evidence="3">S238N-H82 / ATCC MYA-4686</strain>
    </source>
</reference>
<protein>
    <submittedName>
        <fullName evidence="2">Predicted protein</fullName>
    </submittedName>
</protein>
<evidence type="ECO:0000256" key="1">
    <source>
        <dbReference type="SAM" id="MobiDB-lite"/>
    </source>
</evidence>
<dbReference type="AlphaFoldDB" id="B0D5R4"/>
<name>B0D5R4_LACBS</name>
<feature type="region of interest" description="Disordered" evidence="1">
    <location>
        <begin position="62"/>
        <end position="83"/>
    </location>
</feature>
<feature type="compositionally biased region" description="Basic and acidic residues" evidence="1">
    <location>
        <begin position="130"/>
        <end position="141"/>
    </location>
</feature>
<dbReference type="KEGG" id="lbc:LACBIDRAFT_325644"/>
<gene>
    <name evidence="2" type="ORF">LACBIDRAFT_325644</name>
</gene>
<sequence>MASEEPLSDNLVGFDYSDDLVNAFYYTSGEELEEPLDLDTDEEEDVDFYDLYENLRLTRPPSPLFDEVSSDEESLADEDLDEKRHARYSTSTVKGFVVESVTASETNKKASDLESDGSPQGGRTVILPRTRSEPLKAPHAV</sequence>
<dbReference type="HOGENOM" id="CLU_152071_0_0_1"/>
<dbReference type="EMBL" id="DS547098">
    <property type="protein sequence ID" value="EDR10064.1"/>
    <property type="molecule type" value="Genomic_DNA"/>
</dbReference>
<dbReference type="RefSeq" id="XP_001879449.1">
    <property type="nucleotide sequence ID" value="XM_001879414.1"/>
</dbReference>
<organism evidence="3">
    <name type="scientific">Laccaria bicolor (strain S238N-H82 / ATCC MYA-4686)</name>
    <name type="common">Bicoloured deceiver</name>
    <name type="synonym">Laccaria laccata var. bicolor</name>
    <dbReference type="NCBI Taxonomy" id="486041"/>
    <lineage>
        <taxon>Eukaryota</taxon>
        <taxon>Fungi</taxon>
        <taxon>Dikarya</taxon>
        <taxon>Basidiomycota</taxon>
        <taxon>Agaricomycotina</taxon>
        <taxon>Agaricomycetes</taxon>
        <taxon>Agaricomycetidae</taxon>
        <taxon>Agaricales</taxon>
        <taxon>Agaricineae</taxon>
        <taxon>Hydnangiaceae</taxon>
        <taxon>Laccaria</taxon>
    </lineage>
</organism>
<dbReference type="InParanoid" id="B0D5R4"/>
<evidence type="ECO:0000313" key="3">
    <source>
        <dbReference type="Proteomes" id="UP000001194"/>
    </source>
</evidence>
<proteinExistence type="predicted"/>